<evidence type="ECO:0000313" key="9">
    <source>
        <dbReference type="WBParaSite" id="SVE_1578000.1"/>
    </source>
</evidence>
<dbReference type="CDD" id="cd07722">
    <property type="entry name" value="LACTB2-like_MBL-fold"/>
    <property type="match status" value="1"/>
</dbReference>
<dbReference type="GO" id="GO:0004521">
    <property type="term" value="F:RNA endonuclease activity"/>
    <property type="evidence" value="ECO:0007669"/>
    <property type="project" value="TreeGrafter"/>
</dbReference>
<dbReference type="SMART" id="SM00849">
    <property type="entry name" value="Lactamase_B"/>
    <property type="match status" value="1"/>
</dbReference>
<dbReference type="GO" id="GO:0008800">
    <property type="term" value="F:beta-lactamase activity"/>
    <property type="evidence" value="ECO:0007669"/>
    <property type="project" value="InterPro"/>
</dbReference>
<evidence type="ECO:0000256" key="1">
    <source>
        <dbReference type="ARBA" id="ARBA00001947"/>
    </source>
</evidence>
<feature type="domain" description="Metallo-beta-lactamase" evidence="7">
    <location>
        <begin position="60"/>
        <end position="222"/>
    </location>
</feature>
<reference evidence="8" key="1">
    <citation type="submission" date="2014-07" db="EMBL/GenBank/DDBJ databases">
        <authorList>
            <person name="Martin A.A"/>
            <person name="De Silva N."/>
        </authorList>
    </citation>
    <scope>NUCLEOTIDE SEQUENCE</scope>
</reference>
<keyword evidence="8" id="KW-1185">Reference proteome</keyword>
<dbReference type="AlphaFoldDB" id="A0A0K0FTW8"/>
<dbReference type="InterPro" id="IPR036388">
    <property type="entry name" value="WH-like_DNA-bd_sf"/>
</dbReference>
<keyword evidence="3" id="KW-0479">Metal-binding</keyword>
<dbReference type="InterPro" id="IPR041516">
    <property type="entry name" value="LACTB2_WH"/>
</dbReference>
<dbReference type="PANTHER" id="PTHR23131:SF0">
    <property type="entry name" value="ENDORIBONUCLEASE LACTB2"/>
    <property type="match status" value="1"/>
</dbReference>
<accession>A0A0K0FTW8</accession>
<dbReference type="STRING" id="75913.A0A0K0FTW8"/>
<dbReference type="Pfam" id="PF17778">
    <property type="entry name" value="WHD_BLACT"/>
    <property type="match status" value="1"/>
</dbReference>
<dbReference type="Gene3D" id="3.60.15.10">
    <property type="entry name" value="Ribonuclease Z/Hydroxyacylglutathione hydrolase-like"/>
    <property type="match status" value="1"/>
</dbReference>
<name>A0A0K0FTW8_STRVS</name>
<evidence type="ECO:0000256" key="5">
    <source>
        <dbReference type="ARBA" id="ARBA00022833"/>
    </source>
</evidence>
<protein>
    <recommendedName>
        <fullName evidence="6">Beta-lactamase-like protein 2 homolog</fullName>
    </recommendedName>
</protein>
<organism evidence="8 9">
    <name type="scientific">Strongyloides venezuelensis</name>
    <name type="common">Threadworm</name>
    <dbReference type="NCBI Taxonomy" id="75913"/>
    <lineage>
        <taxon>Eukaryota</taxon>
        <taxon>Metazoa</taxon>
        <taxon>Ecdysozoa</taxon>
        <taxon>Nematoda</taxon>
        <taxon>Chromadorea</taxon>
        <taxon>Rhabditida</taxon>
        <taxon>Tylenchina</taxon>
        <taxon>Panagrolaimomorpha</taxon>
        <taxon>Strongyloidoidea</taxon>
        <taxon>Strongyloididae</taxon>
        <taxon>Strongyloides</taxon>
    </lineage>
</organism>
<proteinExistence type="inferred from homology"/>
<dbReference type="GO" id="GO:0003727">
    <property type="term" value="F:single-stranded RNA binding"/>
    <property type="evidence" value="ECO:0007669"/>
    <property type="project" value="TreeGrafter"/>
</dbReference>
<keyword evidence="4" id="KW-0378">Hydrolase</keyword>
<dbReference type="Proteomes" id="UP000035680">
    <property type="component" value="Unassembled WGS sequence"/>
</dbReference>
<reference evidence="9" key="2">
    <citation type="submission" date="2015-08" db="UniProtKB">
        <authorList>
            <consortium name="WormBaseParasite"/>
        </authorList>
    </citation>
    <scope>IDENTIFICATION</scope>
</reference>
<evidence type="ECO:0000256" key="3">
    <source>
        <dbReference type="ARBA" id="ARBA00022723"/>
    </source>
</evidence>
<dbReference type="InterPro" id="IPR050662">
    <property type="entry name" value="Sec-metab_biosynth-thioest"/>
</dbReference>
<dbReference type="InterPro" id="IPR001279">
    <property type="entry name" value="Metallo-B-lactamas"/>
</dbReference>
<comment type="similarity">
    <text evidence="2">Belongs to the metallo-beta-lactamase superfamily. Glyoxalase II family.</text>
</comment>
<evidence type="ECO:0000259" key="7">
    <source>
        <dbReference type="SMART" id="SM00849"/>
    </source>
</evidence>
<dbReference type="GO" id="GO:0008270">
    <property type="term" value="F:zinc ion binding"/>
    <property type="evidence" value="ECO:0007669"/>
    <property type="project" value="InterPro"/>
</dbReference>
<comment type="cofactor">
    <cofactor evidence="1">
        <name>Zn(2+)</name>
        <dbReference type="ChEBI" id="CHEBI:29105"/>
    </cofactor>
</comment>
<dbReference type="GO" id="GO:0005759">
    <property type="term" value="C:mitochondrial matrix"/>
    <property type="evidence" value="ECO:0007669"/>
    <property type="project" value="TreeGrafter"/>
</dbReference>
<dbReference type="InterPro" id="IPR047921">
    <property type="entry name" value="LACTB2-like_MBL-fold"/>
</dbReference>
<evidence type="ECO:0000256" key="2">
    <source>
        <dbReference type="ARBA" id="ARBA00006759"/>
    </source>
</evidence>
<dbReference type="PANTHER" id="PTHR23131">
    <property type="entry name" value="ENDORIBONUCLEASE LACTB2"/>
    <property type="match status" value="1"/>
</dbReference>
<evidence type="ECO:0000256" key="4">
    <source>
        <dbReference type="ARBA" id="ARBA00022801"/>
    </source>
</evidence>
<evidence type="ECO:0000313" key="8">
    <source>
        <dbReference type="Proteomes" id="UP000035680"/>
    </source>
</evidence>
<dbReference type="FunFam" id="3.60.15.10:FF:000017">
    <property type="entry name" value="Lactamase beta 2"/>
    <property type="match status" value="1"/>
</dbReference>
<dbReference type="WBParaSite" id="SVE_1578000.1">
    <property type="protein sequence ID" value="SVE_1578000.1"/>
    <property type="gene ID" value="SVE_1578000"/>
</dbReference>
<sequence length="306" mass="34031">MLGSFRNYIDYTAGAGAYLISKFIKPSMAPNLTPLENISKLSPVVTRILGQNPGSFTLLGTNTYLVGSGEKKILIDTGDKNVPKYIDCLKEALNGGTIDGIIVTHWHGDHVGGIPDVLKVIGKKIPIYKLKRPDVDNEEQSQLYNYVEDGHVVKTEGATLKMIATPGHTKDHAVVFLEEEKTIFAGDCILGEGTTAFEDLYTYMNSLNILLSIDPKTIYPGHGPVITSPKDKITEYIKHRNQREEQILKCLEGKEYMTSMDITNSVYTDILLSVKIAAWTNVKNHLSKLLKENKITEISTDRYKLV</sequence>
<dbReference type="InterPro" id="IPR036866">
    <property type="entry name" value="RibonucZ/Hydroxyglut_hydro"/>
</dbReference>
<dbReference type="Gene3D" id="1.10.10.10">
    <property type="entry name" value="Winged helix-like DNA-binding domain superfamily/Winged helix DNA-binding domain"/>
    <property type="match status" value="1"/>
</dbReference>
<dbReference type="SUPFAM" id="SSF56281">
    <property type="entry name" value="Metallo-hydrolase/oxidoreductase"/>
    <property type="match status" value="1"/>
</dbReference>
<dbReference type="GO" id="GO:0017001">
    <property type="term" value="P:antibiotic catabolic process"/>
    <property type="evidence" value="ECO:0007669"/>
    <property type="project" value="InterPro"/>
</dbReference>
<dbReference type="InterPro" id="IPR001018">
    <property type="entry name" value="Beta-lactamase_class-B_CS"/>
</dbReference>
<evidence type="ECO:0000256" key="6">
    <source>
        <dbReference type="ARBA" id="ARBA00069358"/>
    </source>
</evidence>
<dbReference type="PROSITE" id="PS00743">
    <property type="entry name" value="BETA_LACTAMASE_B_1"/>
    <property type="match status" value="1"/>
</dbReference>
<dbReference type="Pfam" id="PF00753">
    <property type="entry name" value="Lactamase_B"/>
    <property type="match status" value="1"/>
</dbReference>
<keyword evidence="5" id="KW-0862">Zinc</keyword>